<dbReference type="InterPro" id="IPR047057">
    <property type="entry name" value="MerR_fam"/>
</dbReference>
<dbReference type="EMBL" id="JAAFYZ010000150">
    <property type="protein sequence ID" value="MBS2551679.1"/>
    <property type="molecule type" value="Genomic_DNA"/>
</dbReference>
<dbReference type="InterPro" id="IPR029442">
    <property type="entry name" value="GyrI-like"/>
</dbReference>
<keyword evidence="1" id="KW-0238">DNA-binding</keyword>
<dbReference type="Pfam" id="PF06445">
    <property type="entry name" value="GyrI-like"/>
    <property type="match status" value="1"/>
</dbReference>
<sequence>MPAALSIGDLSRATHLSIKTLRHYHRVGLLVPADIDASTGYRRYTTDQIPTAQVIRRFRDLDMPLERIHAVLETSDLAARNELIAAHLASLEQNLARTQSAVASLRDLLAHPSAAAPVTHRRVPATTAAAITATITMAELVPWYLGAFSELHATLEARGIRPAGPAGGTYAGELWADERGQATLFIPTAAEIQPLGRVQPAIVPAAELAVIMHPGSPADLDRAYGALAAYVADHALQVDGPIREYYLVGREDTAEENAWRTEICWPIFSTGAAAWTHPNGPQPQQSPTQS</sequence>
<dbReference type="Gene3D" id="1.10.1660.10">
    <property type="match status" value="1"/>
</dbReference>
<dbReference type="RefSeq" id="WP_212016538.1">
    <property type="nucleotide sequence ID" value="NZ_JAAFYZ010000150.1"/>
</dbReference>
<dbReference type="Pfam" id="PF13411">
    <property type="entry name" value="MerR_1"/>
    <property type="match status" value="1"/>
</dbReference>
<keyword evidence="4" id="KW-1185">Reference proteome</keyword>
<dbReference type="SUPFAM" id="SSF55136">
    <property type="entry name" value="Probable bacterial effector-binding domain"/>
    <property type="match status" value="1"/>
</dbReference>
<comment type="caution">
    <text evidence="3">The sequence shown here is derived from an EMBL/GenBank/DDBJ whole genome shotgun (WGS) entry which is preliminary data.</text>
</comment>
<dbReference type="InterPro" id="IPR009061">
    <property type="entry name" value="DNA-bd_dom_put_sf"/>
</dbReference>
<evidence type="ECO:0000313" key="3">
    <source>
        <dbReference type="EMBL" id="MBS2551679.1"/>
    </source>
</evidence>
<dbReference type="InterPro" id="IPR010499">
    <property type="entry name" value="AraC_E-bd"/>
</dbReference>
<feature type="domain" description="HTH merR-type" evidence="2">
    <location>
        <begin position="4"/>
        <end position="74"/>
    </location>
</feature>
<dbReference type="Gene3D" id="3.20.80.10">
    <property type="entry name" value="Regulatory factor, effector binding domain"/>
    <property type="match status" value="1"/>
</dbReference>
<name>A0ABS5L042_9ACTN</name>
<dbReference type="InterPro" id="IPR011256">
    <property type="entry name" value="Reg_factor_effector_dom_sf"/>
</dbReference>
<dbReference type="SUPFAM" id="SSF46955">
    <property type="entry name" value="Putative DNA-binding domain"/>
    <property type="match status" value="1"/>
</dbReference>
<dbReference type="PROSITE" id="PS50937">
    <property type="entry name" value="HTH_MERR_2"/>
    <property type="match status" value="1"/>
</dbReference>
<evidence type="ECO:0000259" key="2">
    <source>
        <dbReference type="PROSITE" id="PS50937"/>
    </source>
</evidence>
<evidence type="ECO:0000313" key="4">
    <source>
        <dbReference type="Proteomes" id="UP000730482"/>
    </source>
</evidence>
<organism evidence="3 4">
    <name type="scientific">Catenulispora pinistramenti</name>
    <dbReference type="NCBI Taxonomy" id="2705254"/>
    <lineage>
        <taxon>Bacteria</taxon>
        <taxon>Bacillati</taxon>
        <taxon>Actinomycetota</taxon>
        <taxon>Actinomycetes</taxon>
        <taxon>Catenulisporales</taxon>
        <taxon>Catenulisporaceae</taxon>
        <taxon>Catenulispora</taxon>
    </lineage>
</organism>
<dbReference type="Proteomes" id="UP000730482">
    <property type="component" value="Unassembled WGS sequence"/>
</dbReference>
<accession>A0ABS5L042</accession>
<evidence type="ECO:0000256" key="1">
    <source>
        <dbReference type="ARBA" id="ARBA00023125"/>
    </source>
</evidence>
<protein>
    <submittedName>
        <fullName evidence="3">MerR family transcriptional regulator</fullName>
    </submittedName>
</protein>
<reference evidence="3 4" key="1">
    <citation type="submission" date="2020-02" db="EMBL/GenBank/DDBJ databases">
        <title>Acidophilic actinobacteria isolated from forest soil.</title>
        <authorList>
            <person name="Golinska P."/>
        </authorList>
    </citation>
    <scope>NUCLEOTIDE SEQUENCE [LARGE SCALE GENOMIC DNA]</scope>
    <source>
        <strain evidence="3 4">NL8</strain>
    </source>
</reference>
<dbReference type="PANTHER" id="PTHR30204:SF97">
    <property type="entry name" value="MERR FAMILY REGULATORY PROTEIN"/>
    <property type="match status" value="1"/>
</dbReference>
<dbReference type="PANTHER" id="PTHR30204">
    <property type="entry name" value="REDOX-CYCLING DRUG-SENSING TRANSCRIPTIONAL ACTIVATOR SOXR"/>
    <property type="match status" value="1"/>
</dbReference>
<dbReference type="SMART" id="SM00422">
    <property type="entry name" value="HTH_MERR"/>
    <property type="match status" value="1"/>
</dbReference>
<dbReference type="CDD" id="cd01107">
    <property type="entry name" value="HTH_BmrR"/>
    <property type="match status" value="1"/>
</dbReference>
<proteinExistence type="predicted"/>
<dbReference type="InterPro" id="IPR000551">
    <property type="entry name" value="MerR-type_HTH_dom"/>
</dbReference>
<dbReference type="SMART" id="SM00871">
    <property type="entry name" value="AraC_E_bind"/>
    <property type="match status" value="1"/>
</dbReference>
<gene>
    <name evidence="3" type="ORF">KGQ19_32900</name>
</gene>